<evidence type="ECO:0008006" key="3">
    <source>
        <dbReference type="Google" id="ProtNLM"/>
    </source>
</evidence>
<protein>
    <recommendedName>
        <fullName evidence="3">HEAT repeat domain-containing protein</fullName>
    </recommendedName>
</protein>
<proteinExistence type="predicted"/>
<reference evidence="1 2" key="1">
    <citation type="submission" date="2015-08" db="EMBL/GenBank/DDBJ databases">
        <authorList>
            <person name="Babu N.S."/>
            <person name="Beckwith C.J."/>
            <person name="Beseler K.G."/>
            <person name="Brison A."/>
            <person name="Carone J.V."/>
            <person name="Caskin T.P."/>
            <person name="Diamond M."/>
            <person name="Durham M.E."/>
            <person name="Foxe J.M."/>
            <person name="Go M."/>
            <person name="Henderson B.A."/>
            <person name="Jones I.B."/>
            <person name="McGettigan J.A."/>
            <person name="Micheletti S.J."/>
            <person name="Nasrallah M.E."/>
            <person name="Ortiz D."/>
            <person name="Piller C.R."/>
            <person name="Privatt S.R."/>
            <person name="Schneider S.L."/>
            <person name="Sharp S."/>
            <person name="Smith T.C."/>
            <person name="Stanton J.D."/>
            <person name="Ullery H.E."/>
            <person name="Wilson R.J."/>
            <person name="Serrano M.G."/>
            <person name="Buck G."/>
            <person name="Lee V."/>
            <person name="Wang Y."/>
            <person name="Carvalho R."/>
            <person name="Voegtly L."/>
            <person name="Shi R."/>
            <person name="Duckworth R."/>
            <person name="Johnson A."/>
            <person name="Loviza R."/>
            <person name="Walstead R."/>
            <person name="Shah Z."/>
            <person name="Kiflezghi M."/>
            <person name="Wade K."/>
            <person name="Ball S.L."/>
            <person name="Bradley K.W."/>
            <person name="Asai D.J."/>
            <person name="Bowman C.A."/>
            <person name="Russell D.A."/>
            <person name="Pope W.H."/>
            <person name="Jacobs-Sera D."/>
            <person name="Hendrix R.W."/>
            <person name="Hatfull G.F."/>
        </authorList>
    </citation>
    <scope>NUCLEOTIDE SEQUENCE [LARGE SCALE GENOMIC DNA]</scope>
    <source>
        <strain evidence="1 2">DSM 27648</strain>
    </source>
</reference>
<dbReference type="KEGG" id="llu:AKJ09_04931"/>
<dbReference type="STRING" id="1391654.AKJ09_04931"/>
<evidence type="ECO:0000313" key="2">
    <source>
        <dbReference type="Proteomes" id="UP000064967"/>
    </source>
</evidence>
<gene>
    <name evidence="1" type="ORF">AKJ09_04931</name>
</gene>
<name>A0A0K1PXN6_9BACT</name>
<accession>A0A0K1PXN6</accession>
<dbReference type="AlphaFoldDB" id="A0A0K1PXN6"/>
<evidence type="ECO:0000313" key="1">
    <source>
        <dbReference type="EMBL" id="AKU98267.1"/>
    </source>
</evidence>
<keyword evidence="2" id="KW-1185">Reference proteome</keyword>
<dbReference type="EMBL" id="CP012333">
    <property type="protein sequence ID" value="AKU98267.1"/>
    <property type="molecule type" value="Genomic_DNA"/>
</dbReference>
<sequence length="73" mass="8357">MAHEQVRLRRTAVRAVMALRVGAKQRDRDRADERLSRLAERDPQLTVRALACRALGRPTRPLFDGRASHIGRQ</sequence>
<organism evidence="1 2">
    <name type="scientific">Labilithrix luteola</name>
    <dbReference type="NCBI Taxonomy" id="1391654"/>
    <lineage>
        <taxon>Bacteria</taxon>
        <taxon>Pseudomonadati</taxon>
        <taxon>Myxococcota</taxon>
        <taxon>Polyangia</taxon>
        <taxon>Polyangiales</taxon>
        <taxon>Labilitrichaceae</taxon>
        <taxon>Labilithrix</taxon>
    </lineage>
</organism>
<dbReference type="Proteomes" id="UP000064967">
    <property type="component" value="Chromosome"/>
</dbReference>